<organism evidence="4 5">
    <name type="scientific">Paracoccus spongiarum</name>
    <dbReference type="NCBI Taxonomy" id="3064387"/>
    <lineage>
        <taxon>Bacteria</taxon>
        <taxon>Pseudomonadati</taxon>
        <taxon>Pseudomonadota</taxon>
        <taxon>Alphaproteobacteria</taxon>
        <taxon>Rhodobacterales</taxon>
        <taxon>Paracoccaceae</taxon>
        <taxon>Paracoccus</taxon>
    </lineage>
</organism>
<evidence type="ECO:0000256" key="1">
    <source>
        <dbReference type="ARBA" id="ARBA00022679"/>
    </source>
</evidence>
<accession>A0ABT9J7W4</accession>
<keyword evidence="5" id="KW-1185">Reference proteome</keyword>
<comment type="caution">
    <text evidence="4">The sequence shown here is derived from an EMBL/GenBank/DDBJ whole genome shotgun (WGS) entry which is preliminary data.</text>
</comment>
<dbReference type="Pfam" id="PF00583">
    <property type="entry name" value="Acetyltransf_1"/>
    <property type="match status" value="1"/>
</dbReference>
<evidence type="ECO:0000259" key="3">
    <source>
        <dbReference type="PROSITE" id="PS51186"/>
    </source>
</evidence>
<dbReference type="InterPro" id="IPR000182">
    <property type="entry name" value="GNAT_dom"/>
</dbReference>
<protein>
    <submittedName>
        <fullName evidence="4">GNAT family N-acetyltransferase</fullName>
    </submittedName>
</protein>
<dbReference type="InterPro" id="IPR050832">
    <property type="entry name" value="Bact_Acetyltransf"/>
</dbReference>
<evidence type="ECO:0000313" key="5">
    <source>
        <dbReference type="Proteomes" id="UP001224997"/>
    </source>
</evidence>
<dbReference type="EMBL" id="JAVAMQ010000002">
    <property type="protein sequence ID" value="MDP5305901.1"/>
    <property type="molecule type" value="Genomic_DNA"/>
</dbReference>
<dbReference type="Proteomes" id="UP001224997">
    <property type="component" value="Unassembled WGS sequence"/>
</dbReference>
<dbReference type="SUPFAM" id="SSF55729">
    <property type="entry name" value="Acyl-CoA N-acyltransferases (Nat)"/>
    <property type="match status" value="1"/>
</dbReference>
<name>A0ABT9J7W4_9RHOB</name>
<feature type="domain" description="N-acetyltransferase" evidence="3">
    <location>
        <begin position="11"/>
        <end position="170"/>
    </location>
</feature>
<keyword evidence="2" id="KW-0012">Acyltransferase</keyword>
<dbReference type="PANTHER" id="PTHR43877:SF2">
    <property type="entry name" value="AMINOALKYLPHOSPHONATE N-ACETYLTRANSFERASE-RELATED"/>
    <property type="match status" value="1"/>
</dbReference>
<keyword evidence="1" id="KW-0808">Transferase</keyword>
<evidence type="ECO:0000313" key="4">
    <source>
        <dbReference type="EMBL" id="MDP5305901.1"/>
    </source>
</evidence>
<sequence>MRKPRQEPPPRIIWPIPDTVLLAASGLWWQAFRPPLALRLPACRAGHGIVALDACDRVLGVVGLRDGEGGFPVVTPLAARLAFRAAPATDDLVIDGIVVSAAGRGIGRALMAAAQDRAAQGGHPGLRVEVGARNRAARDFYRRIGFVEIGRGRFGWPLSPPVVLMRRGPGAG</sequence>
<proteinExistence type="predicted"/>
<evidence type="ECO:0000256" key="2">
    <source>
        <dbReference type="ARBA" id="ARBA00023315"/>
    </source>
</evidence>
<dbReference type="RefSeq" id="WP_305961781.1">
    <property type="nucleotide sequence ID" value="NZ_JAVAMQ010000002.1"/>
</dbReference>
<dbReference type="InterPro" id="IPR016181">
    <property type="entry name" value="Acyl_CoA_acyltransferase"/>
</dbReference>
<dbReference type="PROSITE" id="PS51186">
    <property type="entry name" value="GNAT"/>
    <property type="match status" value="1"/>
</dbReference>
<dbReference type="PANTHER" id="PTHR43877">
    <property type="entry name" value="AMINOALKYLPHOSPHONATE N-ACETYLTRANSFERASE-RELATED-RELATED"/>
    <property type="match status" value="1"/>
</dbReference>
<gene>
    <name evidence="4" type="ORF">Q5Y72_02170</name>
</gene>
<dbReference type="Gene3D" id="3.40.630.30">
    <property type="match status" value="1"/>
</dbReference>
<dbReference type="CDD" id="cd04301">
    <property type="entry name" value="NAT_SF"/>
    <property type="match status" value="1"/>
</dbReference>
<reference evidence="4 5" key="1">
    <citation type="submission" date="2023-08" db="EMBL/GenBank/DDBJ databases">
        <authorList>
            <person name="Park J.-S."/>
        </authorList>
    </citation>
    <scope>NUCLEOTIDE SEQUENCE [LARGE SCALE GENOMIC DNA]</scope>
    <source>
        <strain evidence="4 5">2205BS29-5</strain>
    </source>
</reference>